<feature type="compositionally biased region" description="Polar residues" evidence="1">
    <location>
        <begin position="169"/>
        <end position="181"/>
    </location>
</feature>
<dbReference type="AlphaFoldDB" id="K6UE25"/>
<reference evidence="2 3" key="1">
    <citation type="journal article" date="2012" name="Nat. Genet.">
        <title>Plasmodium cynomolgi genome sequences provide insight into Plasmodium vivax and the monkey malaria clade.</title>
        <authorList>
            <person name="Tachibana S."/>
            <person name="Sullivan S.A."/>
            <person name="Kawai S."/>
            <person name="Nakamura S."/>
            <person name="Kim H.R."/>
            <person name="Goto N."/>
            <person name="Arisue N."/>
            <person name="Palacpac N.M.Q."/>
            <person name="Honma H."/>
            <person name="Yagi M."/>
            <person name="Tougan T."/>
            <person name="Katakai Y."/>
            <person name="Kaneko O."/>
            <person name="Mita T."/>
            <person name="Kita K."/>
            <person name="Yasutomi Y."/>
            <person name="Sutton P.L."/>
            <person name="Shakhbatyan R."/>
            <person name="Horii T."/>
            <person name="Yasunaga T."/>
            <person name="Barnwell J.W."/>
            <person name="Escalante A.A."/>
            <person name="Carlton J.M."/>
            <person name="Tanabe K."/>
        </authorList>
    </citation>
    <scope>NUCLEOTIDE SEQUENCE [LARGE SCALE GENOMIC DNA]</scope>
    <source>
        <strain evidence="2 3">B</strain>
    </source>
</reference>
<dbReference type="eggNOG" id="ENOG502S13E">
    <property type="taxonomic scope" value="Eukaryota"/>
</dbReference>
<proteinExistence type="predicted"/>
<keyword evidence="3" id="KW-1185">Reference proteome</keyword>
<dbReference type="VEuPathDB" id="PlasmoDB:PCYB_121790"/>
<dbReference type="OrthoDB" id="370373at2759"/>
<dbReference type="Proteomes" id="UP000006319">
    <property type="component" value="Chromosome 12"/>
</dbReference>
<dbReference type="GeneID" id="14693980"/>
<feature type="region of interest" description="Disordered" evidence="1">
    <location>
        <begin position="19"/>
        <end position="47"/>
    </location>
</feature>
<dbReference type="KEGG" id="pcy:PCYB_121790"/>
<evidence type="ECO:0000313" key="3">
    <source>
        <dbReference type="Proteomes" id="UP000006319"/>
    </source>
</evidence>
<accession>K6UE25</accession>
<organism evidence="2 3">
    <name type="scientific">Plasmodium cynomolgi (strain B)</name>
    <dbReference type="NCBI Taxonomy" id="1120755"/>
    <lineage>
        <taxon>Eukaryota</taxon>
        <taxon>Sar</taxon>
        <taxon>Alveolata</taxon>
        <taxon>Apicomplexa</taxon>
        <taxon>Aconoidasida</taxon>
        <taxon>Haemosporida</taxon>
        <taxon>Plasmodiidae</taxon>
        <taxon>Plasmodium</taxon>
        <taxon>Plasmodium (Plasmodium)</taxon>
    </lineage>
</organism>
<dbReference type="EMBL" id="DF157104">
    <property type="protein sequence ID" value="GAB67611.1"/>
    <property type="molecule type" value="Genomic_DNA"/>
</dbReference>
<dbReference type="OMA" id="WRWCDKR"/>
<feature type="region of interest" description="Disordered" evidence="1">
    <location>
        <begin position="157"/>
        <end position="248"/>
    </location>
</feature>
<sequence length="793" mass="91669">MLKKNDDFNSFYECRKNENEDNEKGANTEVGSPLSGQLPSQTSDHYSDAEDVNFRNPLIRMMNNFLYFLLLSEFFTFNEVIKLMPLCKCSYDIFNRFFYVNVHVNPFRQSVKDIIRFLNENKEYQFYILKGSNFMEDSWESRLDQKRELLNCESVIGGVHDPEEGPSNGGKTSSTEETTLNKAEKRNGGNSDEQHRVVPPPGDLSTNRGMEEVEAGINPMQNEQSKKEGETPSGDTDQSSSNPLEKAKKCVKNGEKVLYTNNIMNMRYLFSLYEFIRVYLSKDNREGVTFCTSDDKFKRSSSKRRDIFYDDVFPYGNKISSFEYKIKLKKHVQRRWNLKSNYVHENYFLHRTRGSNGLHGGVLKLIHNKQSQLYPSFSSFLSLDKSGCLNLWKVNDVDSLLPTRLLEAQLTWEGQNALAPRDALDAQRISEGGKVKNVVMNGRKKCTVGLNQAICYRIDLESGAVESDKRLMENLKKIISFDYNTNIVMSKKNILIDDRRMSNYVSYVNYNLIDYDNDKKYFNSENYFHDFSLTGISLTSLNSNSSIFLFDLRYKYPTTCLHYESAITETHSSNQNGKMLYLLNLKRNYNSRFYCSNKKYSGFHDNIILNPLVTRKKEEINQGEEDFVKDKILSDESFIYTIVKEGREREMGGCNLPTSFLNMWRWCDKRQFKTFFHYYEDITAGRRNYSDMFVSSPSENASSSYVSAECSGTSNLGGDFFASGETSEASSAGPYCYRTLTFDQIYKFVDTPNHLFLTYENSNYVHSLLSPSHGLELKSSLKEVPFFMHPTNL</sequence>
<protein>
    <submittedName>
        <fullName evidence="2">Uncharacterized protein</fullName>
    </submittedName>
</protein>
<evidence type="ECO:0000313" key="2">
    <source>
        <dbReference type="EMBL" id="GAB67611.1"/>
    </source>
</evidence>
<name>K6UE25_PLACD</name>
<feature type="compositionally biased region" description="Polar residues" evidence="1">
    <location>
        <begin position="233"/>
        <end position="243"/>
    </location>
</feature>
<dbReference type="PhylomeDB" id="K6UE25"/>
<feature type="compositionally biased region" description="Basic and acidic residues" evidence="1">
    <location>
        <begin position="182"/>
        <end position="196"/>
    </location>
</feature>
<gene>
    <name evidence="2" type="ORF">PCYB_121790</name>
</gene>
<feature type="compositionally biased region" description="Polar residues" evidence="1">
    <location>
        <begin position="34"/>
        <end position="44"/>
    </location>
</feature>
<dbReference type="RefSeq" id="XP_004223558.1">
    <property type="nucleotide sequence ID" value="XM_004223510.1"/>
</dbReference>
<evidence type="ECO:0000256" key="1">
    <source>
        <dbReference type="SAM" id="MobiDB-lite"/>
    </source>
</evidence>